<feature type="transmembrane region" description="Helical" evidence="7">
    <location>
        <begin position="453"/>
        <end position="473"/>
    </location>
</feature>
<organism evidence="9 10">
    <name type="scientific">Penicillium angulare</name>
    <dbReference type="NCBI Taxonomy" id="116970"/>
    <lineage>
        <taxon>Eukaryota</taxon>
        <taxon>Fungi</taxon>
        <taxon>Dikarya</taxon>
        <taxon>Ascomycota</taxon>
        <taxon>Pezizomycotina</taxon>
        <taxon>Eurotiomycetes</taxon>
        <taxon>Eurotiomycetidae</taxon>
        <taxon>Eurotiales</taxon>
        <taxon>Aspergillaceae</taxon>
        <taxon>Penicillium</taxon>
    </lineage>
</organism>
<dbReference type="EMBL" id="JAPQKH010000001">
    <property type="protein sequence ID" value="KAJ5116537.1"/>
    <property type="molecule type" value="Genomic_DNA"/>
</dbReference>
<gene>
    <name evidence="9" type="ORF">N7456_000885</name>
</gene>
<dbReference type="Gene3D" id="1.20.1250.20">
    <property type="entry name" value="MFS general substrate transporter like domains"/>
    <property type="match status" value="2"/>
</dbReference>
<dbReference type="PROSITE" id="PS50850">
    <property type="entry name" value="MFS"/>
    <property type="match status" value="1"/>
</dbReference>
<dbReference type="InterPro" id="IPR036259">
    <property type="entry name" value="MFS_trans_sf"/>
</dbReference>
<feature type="transmembrane region" description="Helical" evidence="7">
    <location>
        <begin position="198"/>
        <end position="217"/>
    </location>
</feature>
<dbReference type="AlphaFoldDB" id="A0A9W9KRB7"/>
<keyword evidence="5 7" id="KW-0472">Membrane</keyword>
<dbReference type="InterPro" id="IPR020846">
    <property type="entry name" value="MFS_dom"/>
</dbReference>
<dbReference type="GO" id="GO:0022857">
    <property type="term" value="F:transmembrane transporter activity"/>
    <property type="evidence" value="ECO:0007669"/>
    <property type="project" value="InterPro"/>
</dbReference>
<evidence type="ECO:0000256" key="7">
    <source>
        <dbReference type="SAM" id="Phobius"/>
    </source>
</evidence>
<dbReference type="SUPFAM" id="SSF103473">
    <property type="entry name" value="MFS general substrate transporter"/>
    <property type="match status" value="1"/>
</dbReference>
<dbReference type="PANTHER" id="PTHR43791:SF35">
    <property type="entry name" value="MAJOR FACILITATOR SUPERFAMILY (MFS) PROFILE DOMAIN-CONTAINING PROTEIN"/>
    <property type="match status" value="1"/>
</dbReference>
<evidence type="ECO:0000256" key="1">
    <source>
        <dbReference type="ARBA" id="ARBA00004141"/>
    </source>
</evidence>
<feature type="transmembrane region" description="Helical" evidence="7">
    <location>
        <begin position="107"/>
        <end position="125"/>
    </location>
</feature>
<feature type="transmembrane region" description="Helical" evidence="7">
    <location>
        <begin position="229"/>
        <end position="249"/>
    </location>
</feature>
<evidence type="ECO:0000256" key="4">
    <source>
        <dbReference type="ARBA" id="ARBA00022989"/>
    </source>
</evidence>
<dbReference type="OrthoDB" id="6730379at2759"/>
<dbReference type="Proteomes" id="UP001149165">
    <property type="component" value="Unassembled WGS sequence"/>
</dbReference>
<feature type="transmembrane region" description="Helical" evidence="7">
    <location>
        <begin position="392"/>
        <end position="412"/>
    </location>
</feature>
<protein>
    <recommendedName>
        <fullName evidence="8">Major facilitator superfamily (MFS) profile domain-containing protein</fullName>
    </recommendedName>
</protein>
<dbReference type="GO" id="GO:0016020">
    <property type="term" value="C:membrane"/>
    <property type="evidence" value="ECO:0007669"/>
    <property type="project" value="UniProtKB-SubCell"/>
</dbReference>
<feature type="transmembrane region" description="Helical" evidence="7">
    <location>
        <begin position="365"/>
        <end position="386"/>
    </location>
</feature>
<keyword evidence="3 7" id="KW-0812">Transmembrane</keyword>
<evidence type="ECO:0000259" key="8">
    <source>
        <dbReference type="PROSITE" id="PS50850"/>
    </source>
</evidence>
<dbReference type="Pfam" id="PF07690">
    <property type="entry name" value="MFS_1"/>
    <property type="match status" value="1"/>
</dbReference>
<evidence type="ECO:0000256" key="3">
    <source>
        <dbReference type="ARBA" id="ARBA00022692"/>
    </source>
</evidence>
<feature type="region of interest" description="Disordered" evidence="6">
    <location>
        <begin position="1"/>
        <end position="20"/>
    </location>
</feature>
<feature type="domain" description="Major facilitator superfamily (MFS) profile" evidence="8">
    <location>
        <begin position="69"/>
        <end position="475"/>
    </location>
</feature>
<accession>A0A9W9KRB7</accession>
<keyword evidence="10" id="KW-1185">Reference proteome</keyword>
<reference evidence="9" key="2">
    <citation type="journal article" date="2023" name="IMA Fungus">
        <title>Comparative genomic study of the Penicillium genus elucidates a diverse pangenome and 15 lateral gene transfer events.</title>
        <authorList>
            <person name="Petersen C."/>
            <person name="Sorensen T."/>
            <person name="Nielsen M.R."/>
            <person name="Sondergaard T.E."/>
            <person name="Sorensen J.L."/>
            <person name="Fitzpatrick D.A."/>
            <person name="Frisvad J.C."/>
            <person name="Nielsen K.L."/>
        </authorList>
    </citation>
    <scope>NUCLEOTIDE SEQUENCE</scope>
    <source>
        <strain evidence="9">IBT 30069</strain>
    </source>
</reference>
<sequence>MSDTDKPHEDFISDRAKSSSTNLPDAEKVITLDTVHNDEAIKVLANYTGDETWTDEEEKRLLRRIDWKLMPILCITYGLQYYDKAMYSQAALFGLITDLDLAIGNRYSFGAAILYLGFIIGTYPAMTLAQRFPIERVASVIVTLWGICLILTPVCVNYRALYAQRFFLGMLESGISPMFMLIVGGWYKKNEQAMRMGIWYSCTGYVSIFSPLINYGLGHIKGSLSPWKYMYFVAGAVTIVWGIVLVFLLPADPVSARGFNERQRYIAVARLRINNSGVRNTHYKKGQVAELLYDIKFWLIFLIAFLSMIANGPISTFIPTIIASFGFSTLNSLLLVMPQGFLGGSYMLIAPYIAYRFSENGIRSWIVFTAQMITTLAAILLVTLPIDATGGLLFACYILPAIGGGYGVLMGLQIANIAGYTKRAIASSGLYLGNFTGPLLYKEHDAPRYTPGFIVVIVTSFIAGILVLVYRVVCASDNRRRDESGTAEGYENAYQDDLTDKTFTA</sequence>
<feature type="compositionally biased region" description="Basic and acidic residues" evidence="6">
    <location>
        <begin position="1"/>
        <end position="17"/>
    </location>
</feature>
<feature type="transmembrane region" description="Helical" evidence="7">
    <location>
        <begin position="424"/>
        <end position="441"/>
    </location>
</feature>
<keyword evidence="2" id="KW-0813">Transport</keyword>
<comment type="subcellular location">
    <subcellularLocation>
        <location evidence="1">Membrane</location>
        <topology evidence="1">Multi-pass membrane protein</topology>
    </subcellularLocation>
</comment>
<proteinExistence type="predicted"/>
<name>A0A9W9KRB7_9EURO</name>
<evidence type="ECO:0000313" key="10">
    <source>
        <dbReference type="Proteomes" id="UP001149165"/>
    </source>
</evidence>
<evidence type="ECO:0000256" key="5">
    <source>
        <dbReference type="ARBA" id="ARBA00023136"/>
    </source>
</evidence>
<feature type="transmembrane region" description="Helical" evidence="7">
    <location>
        <begin position="333"/>
        <end position="353"/>
    </location>
</feature>
<feature type="transmembrane region" description="Helical" evidence="7">
    <location>
        <begin position="137"/>
        <end position="160"/>
    </location>
</feature>
<evidence type="ECO:0000256" key="6">
    <source>
        <dbReference type="SAM" id="MobiDB-lite"/>
    </source>
</evidence>
<evidence type="ECO:0000313" key="9">
    <source>
        <dbReference type="EMBL" id="KAJ5116537.1"/>
    </source>
</evidence>
<dbReference type="PANTHER" id="PTHR43791">
    <property type="entry name" value="PERMEASE-RELATED"/>
    <property type="match status" value="1"/>
</dbReference>
<comment type="caution">
    <text evidence="9">The sequence shown here is derived from an EMBL/GenBank/DDBJ whole genome shotgun (WGS) entry which is preliminary data.</text>
</comment>
<dbReference type="InterPro" id="IPR011701">
    <property type="entry name" value="MFS"/>
</dbReference>
<feature type="transmembrane region" description="Helical" evidence="7">
    <location>
        <begin position="297"/>
        <end position="327"/>
    </location>
</feature>
<evidence type="ECO:0000256" key="2">
    <source>
        <dbReference type="ARBA" id="ARBA00022448"/>
    </source>
</evidence>
<reference evidence="9" key="1">
    <citation type="submission" date="2022-11" db="EMBL/GenBank/DDBJ databases">
        <authorList>
            <person name="Petersen C."/>
        </authorList>
    </citation>
    <scope>NUCLEOTIDE SEQUENCE</scope>
    <source>
        <strain evidence="9">IBT 30069</strain>
    </source>
</reference>
<keyword evidence="4 7" id="KW-1133">Transmembrane helix</keyword>